<comment type="cofactor">
    <cofactor evidence="5">
        <name>FAD</name>
        <dbReference type="ChEBI" id="CHEBI:57692"/>
    </cofactor>
    <text evidence="5">Binds 1 FAD per subunit.</text>
</comment>
<dbReference type="NCBIfam" id="NF004939">
    <property type="entry name" value="PRK06292.1-1"/>
    <property type="match status" value="1"/>
</dbReference>
<keyword evidence="5" id="KW-0547">Nucleotide-binding</keyword>
<evidence type="ECO:0000256" key="6">
    <source>
        <dbReference type="PIRSR" id="PIRSR000350-4"/>
    </source>
</evidence>
<keyword evidence="3 5" id="KW-0274">FAD</keyword>
<dbReference type="PANTHER" id="PTHR43014">
    <property type="entry name" value="MERCURIC REDUCTASE"/>
    <property type="match status" value="1"/>
</dbReference>
<dbReference type="InterPro" id="IPR016156">
    <property type="entry name" value="FAD/NAD-linked_Rdtase_dimer_sf"/>
</dbReference>
<evidence type="ECO:0000313" key="10">
    <source>
        <dbReference type="Proteomes" id="UP000070578"/>
    </source>
</evidence>
<feature type="domain" description="Pyridine nucleotide-disulphide oxidoreductase dimerisation" evidence="7">
    <location>
        <begin position="340"/>
        <end position="443"/>
    </location>
</feature>
<evidence type="ECO:0000313" key="9">
    <source>
        <dbReference type="EMBL" id="KXS31544.1"/>
    </source>
</evidence>
<accession>A0A139BRB2</accession>
<dbReference type="Pfam" id="PF07992">
    <property type="entry name" value="Pyr_redox_2"/>
    <property type="match status" value="1"/>
</dbReference>
<evidence type="ECO:0000256" key="3">
    <source>
        <dbReference type="ARBA" id="ARBA00022827"/>
    </source>
</evidence>
<evidence type="ECO:0000256" key="4">
    <source>
        <dbReference type="PIRSR" id="PIRSR000350-2"/>
    </source>
</evidence>
<protein>
    <submittedName>
        <fullName evidence="9">Dihydrolipoamide dehydrogenase</fullName>
    </submittedName>
</protein>
<keyword evidence="2" id="KW-0285">Flavoprotein</keyword>
<sequence length="471" mass="50699">MNRSYDVAIIGSGSAGLSALREVRKQTDNFVLINDGFYGTTCARVGCMPSKTLIEAAIAFHRCKALGSFGMGGAEGLVVDIPAVLRRVRRLRDGFVAGMLKLTDEMKEHSIAGRARFLEPQILAVGERRVHAKKIIIATGSRPVVPKEWAALGTRMLTSDDLFEQETLPSRMAVIGMGALGSEIAQALARLGIEVTGFGSDEHIAGLSDPDVNRQAVALLRAEFAIHLGQAAEPVIEGERIRVHAGNESAVADKVLVALGRRPNVDQMGIENLGIELDKHGVPPFDARSMQIAGLPVYIAGDASRHLPLLHEALDEGYIAGYNAPRNEPVCFERRVPLAIVFTDPGIAVVGQSFKTLNEDEIVIGEVDFSSQARARMAEVNHGLLRVYAERSSDRLLGAEMCAPQGEHLAHLLALAVQRKLTVRELLGMPFYHPVLEEGLRTALRDAASKLGGAAAPDLGYCDRMGADAID</sequence>
<dbReference type="Proteomes" id="UP000070578">
    <property type="component" value="Unassembled WGS sequence"/>
</dbReference>
<dbReference type="GO" id="GO:0050660">
    <property type="term" value="F:flavin adenine dinucleotide binding"/>
    <property type="evidence" value="ECO:0007669"/>
    <property type="project" value="TreeGrafter"/>
</dbReference>
<comment type="similarity">
    <text evidence="1">Belongs to the class-I pyridine nucleotide-disulfide oxidoreductase family.</text>
</comment>
<dbReference type="PATRIC" id="fig|1796491.3.peg.2547"/>
<dbReference type="Gene3D" id="3.50.50.60">
    <property type="entry name" value="FAD/NAD(P)-binding domain"/>
    <property type="match status" value="2"/>
</dbReference>
<feature type="disulfide bond" description="Redox-active" evidence="6">
    <location>
        <begin position="42"/>
        <end position="47"/>
    </location>
</feature>
<feature type="binding site" evidence="5">
    <location>
        <begin position="139"/>
        <end position="141"/>
    </location>
    <ligand>
        <name>FAD</name>
        <dbReference type="ChEBI" id="CHEBI:57692"/>
    </ligand>
</feature>
<dbReference type="AlphaFoldDB" id="A0A139BRB2"/>
<evidence type="ECO:0000256" key="2">
    <source>
        <dbReference type="ARBA" id="ARBA00022630"/>
    </source>
</evidence>
<dbReference type="PRINTS" id="PR00411">
    <property type="entry name" value="PNDRDTASEI"/>
</dbReference>
<dbReference type="Gene3D" id="3.30.390.30">
    <property type="match status" value="1"/>
</dbReference>
<dbReference type="SUPFAM" id="SSF55424">
    <property type="entry name" value="FAD/NAD-linked reductases, dimerisation (C-terminal) domain"/>
    <property type="match status" value="1"/>
</dbReference>
<dbReference type="PIRSF" id="PIRSF000350">
    <property type="entry name" value="Mercury_reductase_MerA"/>
    <property type="match status" value="1"/>
</dbReference>
<comment type="caution">
    <text evidence="9">The sequence shown here is derived from an EMBL/GenBank/DDBJ whole genome shotgun (WGS) entry which is preliminary data.</text>
</comment>
<dbReference type="SUPFAM" id="SSF51905">
    <property type="entry name" value="FAD/NAD(P)-binding domain"/>
    <property type="match status" value="1"/>
</dbReference>
<reference evidence="9 10" key="1">
    <citation type="submission" date="2016-02" db="EMBL/GenBank/DDBJ databases">
        <authorList>
            <person name="Wen L."/>
            <person name="He K."/>
            <person name="Yang H."/>
        </authorList>
    </citation>
    <scope>NUCLEOTIDE SEQUENCE [LARGE SCALE GENOMIC DNA]</scope>
    <source>
        <strain evidence="9">ShG14-8</strain>
    </source>
</reference>
<feature type="binding site" evidence="5">
    <location>
        <position position="260"/>
    </location>
    <ligand>
        <name>NAD(+)</name>
        <dbReference type="ChEBI" id="CHEBI:57540"/>
    </ligand>
</feature>
<dbReference type="GO" id="GO:0003955">
    <property type="term" value="F:NAD(P)H dehydrogenase (quinone) activity"/>
    <property type="evidence" value="ECO:0007669"/>
    <property type="project" value="TreeGrafter"/>
</dbReference>
<dbReference type="InterPro" id="IPR001100">
    <property type="entry name" value="Pyr_nuc-diS_OxRdtase"/>
</dbReference>
<feature type="binding site" evidence="5">
    <location>
        <begin position="176"/>
        <end position="183"/>
    </location>
    <ligand>
        <name>NAD(+)</name>
        <dbReference type="ChEBI" id="CHEBI:57540"/>
    </ligand>
</feature>
<feature type="binding site" evidence="5">
    <location>
        <position position="51"/>
    </location>
    <ligand>
        <name>FAD</name>
        <dbReference type="ChEBI" id="CHEBI:57692"/>
    </ligand>
</feature>
<reference evidence="9 10" key="2">
    <citation type="submission" date="2016-03" db="EMBL/GenBank/DDBJ databases">
        <title>New uncultured bacterium of the family Gallionellaceae from acid mine drainage: description and reconstruction of genome based on metagenomic analysis of microbial community.</title>
        <authorList>
            <person name="Kadnikov V."/>
            <person name="Ivasenko D."/>
            <person name="Beletsky A."/>
            <person name="Mardanov A."/>
            <person name="Danilova E."/>
            <person name="Pimenov N."/>
            <person name="Karnachuk O."/>
            <person name="Ravin N."/>
        </authorList>
    </citation>
    <scope>NUCLEOTIDE SEQUENCE [LARGE SCALE GENOMIC DNA]</scope>
    <source>
        <strain evidence="9">ShG14-8</strain>
    </source>
</reference>
<dbReference type="InterPro" id="IPR036188">
    <property type="entry name" value="FAD/NAD-bd_sf"/>
</dbReference>
<name>A0A139BRB2_9PROT</name>
<dbReference type="Pfam" id="PF02852">
    <property type="entry name" value="Pyr_redox_dim"/>
    <property type="match status" value="1"/>
</dbReference>
<organism evidence="9 10">
    <name type="scientific">Candidatus Gallionella acididurans</name>
    <dbReference type="NCBI Taxonomy" id="1796491"/>
    <lineage>
        <taxon>Bacteria</taxon>
        <taxon>Pseudomonadati</taxon>
        <taxon>Pseudomonadota</taxon>
        <taxon>Betaproteobacteria</taxon>
        <taxon>Nitrosomonadales</taxon>
        <taxon>Gallionellaceae</taxon>
        <taxon>Gallionella</taxon>
    </lineage>
</organism>
<evidence type="ECO:0000256" key="1">
    <source>
        <dbReference type="ARBA" id="ARBA00007532"/>
    </source>
</evidence>
<proteinExistence type="inferred from homology"/>
<dbReference type="InterPro" id="IPR004099">
    <property type="entry name" value="Pyr_nucl-diS_OxRdtase_dimer"/>
</dbReference>
<dbReference type="InterPro" id="IPR023753">
    <property type="entry name" value="FAD/NAD-binding_dom"/>
</dbReference>
<evidence type="ECO:0000256" key="5">
    <source>
        <dbReference type="PIRSR" id="PIRSR000350-3"/>
    </source>
</evidence>
<evidence type="ECO:0000259" key="7">
    <source>
        <dbReference type="Pfam" id="PF02852"/>
    </source>
</evidence>
<feature type="domain" description="FAD/NAD(P)-binding" evidence="8">
    <location>
        <begin position="5"/>
        <end position="317"/>
    </location>
</feature>
<feature type="active site" description="Proton acceptor" evidence="4">
    <location>
        <position position="433"/>
    </location>
</feature>
<keyword evidence="5" id="KW-0520">NAD</keyword>
<dbReference type="PRINTS" id="PR00368">
    <property type="entry name" value="FADPNR"/>
</dbReference>
<evidence type="ECO:0000259" key="8">
    <source>
        <dbReference type="Pfam" id="PF07992"/>
    </source>
</evidence>
<dbReference type="PANTHER" id="PTHR43014:SF4">
    <property type="entry name" value="PYRIDINE NUCLEOTIDE-DISULFIDE OXIDOREDUCTASE RCLA-RELATED"/>
    <property type="match status" value="1"/>
</dbReference>
<dbReference type="EMBL" id="LSLI01000069">
    <property type="protein sequence ID" value="KXS31544.1"/>
    <property type="molecule type" value="Genomic_DNA"/>
</dbReference>
<gene>
    <name evidence="9" type="ORF">AWT59_2332</name>
</gene>
<feature type="binding site" evidence="5">
    <location>
        <position position="302"/>
    </location>
    <ligand>
        <name>FAD</name>
        <dbReference type="ChEBI" id="CHEBI:57692"/>
    </ligand>
</feature>